<keyword evidence="1" id="KW-0396">Initiation factor</keyword>
<dbReference type="EMBL" id="JAGGJR010000001">
    <property type="protein sequence ID" value="MBP1871289.1"/>
    <property type="molecule type" value="Genomic_DNA"/>
</dbReference>
<proteinExistence type="predicted"/>
<dbReference type="Proteomes" id="UP000823773">
    <property type="component" value="Unassembled WGS sequence"/>
</dbReference>
<gene>
    <name evidence="1" type="ORF">J2Z19_000986</name>
</gene>
<name>A0ACC5SSA3_ENSAD</name>
<keyword evidence="1" id="KW-0648">Protein biosynthesis</keyword>
<evidence type="ECO:0000313" key="2">
    <source>
        <dbReference type="Proteomes" id="UP000823773"/>
    </source>
</evidence>
<keyword evidence="2" id="KW-1185">Reference proteome</keyword>
<protein>
    <submittedName>
        <fullName evidence="1">Translation initiation factor IF-2</fullName>
    </submittedName>
</protein>
<accession>A0ACC5SSA3</accession>
<evidence type="ECO:0000313" key="1">
    <source>
        <dbReference type="EMBL" id="MBP1871289.1"/>
    </source>
</evidence>
<reference evidence="1" key="1">
    <citation type="submission" date="2021-03" db="EMBL/GenBank/DDBJ databases">
        <title>Genomic Encyclopedia of Type Strains, Phase IV (KMG-IV): sequencing the most valuable type-strain genomes for metagenomic binning, comparative biology and taxonomic classification.</title>
        <authorList>
            <person name="Goeker M."/>
        </authorList>
    </citation>
    <scope>NUCLEOTIDE SEQUENCE</scope>
    <source>
        <strain evidence="1">DSM 18131</strain>
    </source>
</reference>
<sequence length="902" mass="97742">MTDNNDDKTGSAAGKKTLTLKPSGVSQGTVRQDMGRGRTKAVVVETKKRPFHRPKDERPITPVAAAPAARPAEQQRPAQPQPSGRPAPQPQQHQTRQEANQANRPRVGVVLNQLSAGEIDARRRALAEAQIREAEEAVIRAENEARRKREEEARLLQEKEEAARRAAEEAARPAVEPEAKAEEVVEERPVAARAPASPERRPDNRPQAGRPAAAPAAGVPTPAPAGALRGRKVDNEKDDDRSSPRPGAGPVRGKVVRPEPAKPVTRPKGDDGRRQGKLTLTTASDEDAGQRARSLSAMRRRQEKFKRSQMQETREKISREVVLPETITIQELSQRMSERAVDVIKYLMKEGQMMKPGDLIDADLAELIAGEFGHTVKRVSESDVEEGIFNVSDVDEELESRPPIVTIMGHVDHGKTSLLDAIRHANVVAGEAGGITQHIGAYQVEQNGNKITFIDTPGHAAFTAMRARGAQATDIAILVVAADDSVMPQTIESINHAKAAGVPIIVAINKIDKPTANAQKVRTELLQHEVFVESMGGEVLDVEVSAKAGTNLDKLLEAILLQAEILDLKANPNRTAEGTVVEAELDRGRGAVATVLVQKGTLRPGQIIVAGDQWGRVRALVNDKGEHVKEAGPSMPVEVLGLSGTPAAGDKFAVVENESRAREISEYRLRLARDKAVARQSGSRGSLEQMMTQLQTSGLKEFPLVIKGDVQGSIEAIAGALDKLGTDEVRARIVHSGAGGITESDISLAEASNAAIIGFNVRANNQARSAAERAGIEIRYYNIIYDLVDDVKAAMSGLLSPERRETFLGNAEIMEVFNITKVGKVAGCRVTEGKVERGVGVRLVRDNVVIHEGKLKTLKRFKDEVSEVNVGQECGMAFENYEDIRAGDTIECFRVEHITRTL</sequence>
<comment type="caution">
    <text evidence="1">The sequence shown here is derived from an EMBL/GenBank/DDBJ whole genome shotgun (WGS) entry which is preliminary data.</text>
</comment>
<organism evidence="1 2">
    <name type="scientific">Ensifer adhaerens</name>
    <name type="common">Sinorhizobium morelense</name>
    <dbReference type="NCBI Taxonomy" id="106592"/>
    <lineage>
        <taxon>Bacteria</taxon>
        <taxon>Pseudomonadati</taxon>
        <taxon>Pseudomonadota</taxon>
        <taxon>Alphaproteobacteria</taxon>
        <taxon>Hyphomicrobiales</taxon>
        <taxon>Rhizobiaceae</taxon>
        <taxon>Sinorhizobium/Ensifer group</taxon>
        <taxon>Ensifer</taxon>
    </lineage>
</organism>